<sequence length="131" mass="13643">MTSDAGQPTKPPFYTTLPGALTIIGLLGLVTVVIWLGDRENRARAEEMSVDVTACDLSGSTGTVALEVRNTGADTRTAHIQVEYLDADGVRIDTRSMTARNVPAGGVVAVEESASLDAPAPGGTCRITSVR</sequence>
<feature type="transmembrane region" description="Helical" evidence="1">
    <location>
        <begin position="12"/>
        <end position="36"/>
    </location>
</feature>
<evidence type="ECO:0000313" key="2">
    <source>
        <dbReference type="EMBL" id="GIF72733.1"/>
    </source>
</evidence>
<name>A0ABQ4CN60_9ACTN</name>
<dbReference type="RefSeq" id="WP_203712359.1">
    <property type="nucleotide sequence ID" value="NZ_BONE01000014.1"/>
</dbReference>
<dbReference type="EMBL" id="BONE01000014">
    <property type="protein sequence ID" value="GIF72733.1"/>
    <property type="molecule type" value="Genomic_DNA"/>
</dbReference>
<accession>A0ABQ4CN60</accession>
<reference evidence="2 3" key="1">
    <citation type="submission" date="2021-01" db="EMBL/GenBank/DDBJ databases">
        <title>Whole genome shotgun sequence of Asanoa siamensis NBRC 107932.</title>
        <authorList>
            <person name="Komaki H."/>
            <person name="Tamura T."/>
        </authorList>
    </citation>
    <scope>NUCLEOTIDE SEQUENCE [LARGE SCALE GENOMIC DNA]</scope>
    <source>
        <strain evidence="2 3">NBRC 107932</strain>
    </source>
</reference>
<organism evidence="2 3">
    <name type="scientific">Asanoa siamensis</name>
    <dbReference type="NCBI Taxonomy" id="926357"/>
    <lineage>
        <taxon>Bacteria</taxon>
        <taxon>Bacillati</taxon>
        <taxon>Actinomycetota</taxon>
        <taxon>Actinomycetes</taxon>
        <taxon>Micromonosporales</taxon>
        <taxon>Micromonosporaceae</taxon>
        <taxon>Asanoa</taxon>
    </lineage>
</organism>
<keyword evidence="3" id="KW-1185">Reference proteome</keyword>
<evidence type="ECO:0008006" key="4">
    <source>
        <dbReference type="Google" id="ProtNLM"/>
    </source>
</evidence>
<dbReference type="NCBIfam" id="NF038353">
    <property type="entry name" value="FxLYD_dom"/>
    <property type="match status" value="1"/>
</dbReference>
<keyword evidence="1" id="KW-0472">Membrane</keyword>
<comment type="caution">
    <text evidence="2">The sequence shown here is derived from an EMBL/GenBank/DDBJ whole genome shotgun (WGS) entry which is preliminary data.</text>
</comment>
<gene>
    <name evidence="2" type="ORF">Asi02nite_22510</name>
</gene>
<protein>
    <recommendedName>
        <fullName evidence="4">CARDB domain-containing protein</fullName>
    </recommendedName>
</protein>
<proteinExistence type="predicted"/>
<dbReference type="InterPro" id="IPR047676">
    <property type="entry name" value="FxLYD_dom"/>
</dbReference>
<evidence type="ECO:0000256" key="1">
    <source>
        <dbReference type="SAM" id="Phobius"/>
    </source>
</evidence>
<dbReference type="Proteomes" id="UP000604117">
    <property type="component" value="Unassembled WGS sequence"/>
</dbReference>
<keyword evidence="1" id="KW-1133">Transmembrane helix</keyword>
<keyword evidence="1" id="KW-0812">Transmembrane</keyword>
<evidence type="ECO:0000313" key="3">
    <source>
        <dbReference type="Proteomes" id="UP000604117"/>
    </source>
</evidence>